<dbReference type="PANTHER" id="PTHR32282">
    <property type="entry name" value="BINDING PROTEIN TRANSPEPTIDASE, PUTATIVE-RELATED"/>
    <property type="match status" value="1"/>
</dbReference>
<evidence type="ECO:0000256" key="3">
    <source>
        <dbReference type="ARBA" id="ARBA00022692"/>
    </source>
</evidence>
<keyword evidence="7" id="KW-0472">Membrane</keyword>
<dbReference type="InterPro" id="IPR012338">
    <property type="entry name" value="Beta-lactam/transpept-like"/>
</dbReference>
<evidence type="ECO:0000256" key="5">
    <source>
        <dbReference type="ARBA" id="ARBA00022984"/>
    </source>
</evidence>
<dbReference type="GO" id="GO:0008360">
    <property type="term" value="P:regulation of cell shape"/>
    <property type="evidence" value="ECO:0007669"/>
    <property type="project" value="UniProtKB-KW"/>
</dbReference>
<evidence type="ECO:0000256" key="1">
    <source>
        <dbReference type="ARBA" id="ARBA00022676"/>
    </source>
</evidence>
<evidence type="ECO:0000256" key="2">
    <source>
        <dbReference type="ARBA" id="ARBA00022679"/>
    </source>
</evidence>
<dbReference type="GO" id="GO:0008955">
    <property type="term" value="F:peptidoglycan glycosyltransferase activity"/>
    <property type="evidence" value="ECO:0007669"/>
    <property type="project" value="TreeGrafter"/>
</dbReference>
<accession>A0A382RN67</accession>
<gene>
    <name evidence="9" type="ORF">METZ01_LOCUS351262</name>
</gene>
<keyword evidence="3" id="KW-0812">Transmembrane</keyword>
<keyword evidence="4" id="KW-0133">Cell shape</keyword>
<sequence length="168" mass="18813">VLRPSVAVVMTDLMRSVMDEAGGTGYGARTRYNFRVAAAGKTGTTNDYRDAWFIGFTPHLVAGVWVGVDDPTHTLARQAGASAALPMWAGFMKDVYTEVKRFRDRRRETFDYPENLVAYHSVCADSHKLATRYCPRQSDEIFLADGIPPINCPLHGVADTPTRRQRRF</sequence>
<dbReference type="PANTHER" id="PTHR32282:SF27">
    <property type="entry name" value="PENICILLIN-BINDING PROTEIN 1A"/>
    <property type="match status" value="1"/>
</dbReference>
<evidence type="ECO:0000256" key="8">
    <source>
        <dbReference type="ARBA" id="ARBA00023316"/>
    </source>
</evidence>
<keyword evidence="6" id="KW-1133">Transmembrane helix</keyword>
<dbReference type="SUPFAM" id="SSF56601">
    <property type="entry name" value="beta-lactamase/transpeptidase-like"/>
    <property type="match status" value="1"/>
</dbReference>
<reference evidence="9" key="1">
    <citation type="submission" date="2018-05" db="EMBL/GenBank/DDBJ databases">
        <authorList>
            <person name="Lanie J.A."/>
            <person name="Ng W.-L."/>
            <person name="Kazmierczak K.M."/>
            <person name="Andrzejewski T.M."/>
            <person name="Davidsen T.M."/>
            <person name="Wayne K.J."/>
            <person name="Tettelin H."/>
            <person name="Glass J.I."/>
            <person name="Rusch D."/>
            <person name="Podicherti R."/>
            <person name="Tsui H.-C.T."/>
            <person name="Winkler M.E."/>
        </authorList>
    </citation>
    <scope>NUCLEOTIDE SEQUENCE</scope>
</reference>
<organism evidence="9">
    <name type="scientific">marine metagenome</name>
    <dbReference type="NCBI Taxonomy" id="408172"/>
    <lineage>
        <taxon>unclassified sequences</taxon>
        <taxon>metagenomes</taxon>
        <taxon>ecological metagenomes</taxon>
    </lineage>
</organism>
<evidence type="ECO:0000256" key="4">
    <source>
        <dbReference type="ARBA" id="ARBA00022960"/>
    </source>
</evidence>
<name>A0A382RN67_9ZZZZ</name>
<keyword evidence="5" id="KW-0573">Peptidoglycan synthesis</keyword>
<keyword evidence="8" id="KW-0961">Cell wall biogenesis/degradation</keyword>
<dbReference type="Gene3D" id="3.40.710.10">
    <property type="entry name" value="DD-peptidase/beta-lactamase superfamily"/>
    <property type="match status" value="1"/>
</dbReference>
<keyword evidence="1" id="KW-0328">Glycosyltransferase</keyword>
<evidence type="ECO:0000256" key="7">
    <source>
        <dbReference type="ARBA" id="ARBA00023136"/>
    </source>
</evidence>
<dbReference type="InterPro" id="IPR050396">
    <property type="entry name" value="Glycosyltr_51/Transpeptidase"/>
</dbReference>
<evidence type="ECO:0000313" key="9">
    <source>
        <dbReference type="EMBL" id="SVC98408.1"/>
    </source>
</evidence>
<feature type="non-terminal residue" evidence="9">
    <location>
        <position position="1"/>
    </location>
</feature>
<dbReference type="EMBL" id="UINC01122539">
    <property type="protein sequence ID" value="SVC98408.1"/>
    <property type="molecule type" value="Genomic_DNA"/>
</dbReference>
<dbReference type="GO" id="GO:0030288">
    <property type="term" value="C:outer membrane-bounded periplasmic space"/>
    <property type="evidence" value="ECO:0007669"/>
    <property type="project" value="TreeGrafter"/>
</dbReference>
<dbReference type="GO" id="GO:0071555">
    <property type="term" value="P:cell wall organization"/>
    <property type="evidence" value="ECO:0007669"/>
    <property type="project" value="UniProtKB-KW"/>
</dbReference>
<evidence type="ECO:0008006" key="10">
    <source>
        <dbReference type="Google" id="ProtNLM"/>
    </source>
</evidence>
<protein>
    <recommendedName>
        <fullName evidence="10">Penicillin-binding protein transpeptidase domain-containing protein</fullName>
    </recommendedName>
</protein>
<keyword evidence="2" id="KW-0808">Transferase</keyword>
<proteinExistence type="predicted"/>
<dbReference type="AlphaFoldDB" id="A0A382RN67"/>
<evidence type="ECO:0000256" key="6">
    <source>
        <dbReference type="ARBA" id="ARBA00022989"/>
    </source>
</evidence>
<dbReference type="GO" id="GO:0009252">
    <property type="term" value="P:peptidoglycan biosynthetic process"/>
    <property type="evidence" value="ECO:0007669"/>
    <property type="project" value="UniProtKB-KW"/>
</dbReference>